<gene>
    <name evidence="1" type="ORF">EWM63_28290</name>
</gene>
<dbReference type="OrthoDB" id="8949987at2"/>
<dbReference type="InterPro" id="IPR029052">
    <property type="entry name" value="Metallo-depent_PP-like"/>
</dbReference>
<evidence type="ECO:0000313" key="1">
    <source>
        <dbReference type="EMBL" id="QBE66389.1"/>
    </source>
</evidence>
<dbReference type="SUPFAM" id="SSF56300">
    <property type="entry name" value="Metallo-dependent phosphatases"/>
    <property type="match status" value="1"/>
</dbReference>
<dbReference type="PANTHER" id="PTHR30337">
    <property type="entry name" value="COMPONENT OF ATP-DEPENDENT DSDNA EXONUCLEASE"/>
    <property type="match status" value="1"/>
</dbReference>
<organism evidence="1 2">
    <name type="scientific">Pseudoduganella lutea</name>
    <dbReference type="NCBI Taxonomy" id="321985"/>
    <lineage>
        <taxon>Bacteria</taxon>
        <taxon>Pseudomonadati</taxon>
        <taxon>Pseudomonadota</taxon>
        <taxon>Betaproteobacteria</taxon>
        <taxon>Burkholderiales</taxon>
        <taxon>Oxalobacteraceae</taxon>
        <taxon>Telluria group</taxon>
        <taxon>Pseudoduganella</taxon>
    </lineage>
</organism>
<protein>
    <submittedName>
        <fullName evidence="1">Metallophosphatase family protein</fullName>
    </submittedName>
</protein>
<proteinExistence type="predicted"/>
<name>A0A4P6L498_9BURK</name>
<dbReference type="KEGG" id="plue:EWM63_28290"/>
<evidence type="ECO:0000313" key="2">
    <source>
        <dbReference type="Proteomes" id="UP000290637"/>
    </source>
</evidence>
<dbReference type="EMBL" id="CP035913">
    <property type="protein sequence ID" value="QBE66389.1"/>
    <property type="molecule type" value="Genomic_DNA"/>
</dbReference>
<dbReference type="RefSeq" id="WP_130189497.1">
    <property type="nucleotide sequence ID" value="NZ_CP035913.1"/>
</dbReference>
<dbReference type="AlphaFoldDB" id="A0A4P6L498"/>
<accession>A0A4P6L498</accession>
<dbReference type="Gene3D" id="3.60.21.10">
    <property type="match status" value="1"/>
</dbReference>
<sequence length="431" mass="45952">MLTIAHFSDLHYSDETLSEVDPCFRFAVDEAIRRSVDVAIVTGDSTDHALPAHSPAFAALARNLRRLADHCPVLLLQGTFSHEPPGLLRLFALLGGRHPIHVSDRIEQVALLDRGGWEPSATWRFTAVPDNARLLCSCIPTLNKATLTATVGAGNATNAMGEQLATLLAGLAPVNAAARAQGLPTIGLSHGTVRGCTTEHGVPMAGLDHELTTGALFAAGASAFMLGHIHKHQAWREGERLIAYPGSIGRLHYSEQGDKGFLLWEIDAHGARATHIPTPARRTHELVFDGAPDLATLSAFAAEHDLKGAWVRVRWSIAEEAAHAVDRDAIAATLVSAAGIKLEGRVLPVGRSRAAGMARTHDLRAQLATWAKATATDAAPLLACLHALEQQGPEAIAQQLLAAQVEEADLHAENGEGLWNRPWEPQGPLTA</sequence>
<dbReference type="Proteomes" id="UP000290637">
    <property type="component" value="Chromosome"/>
</dbReference>
<keyword evidence="2" id="KW-1185">Reference proteome</keyword>
<reference evidence="1 2" key="1">
    <citation type="submission" date="2019-02" db="EMBL/GenBank/DDBJ databases">
        <title>Draft Genome Sequences of Six Type Strains of the Genus Massilia.</title>
        <authorList>
            <person name="Miess H."/>
            <person name="Frediansyhah A."/>
            <person name="Gross H."/>
        </authorList>
    </citation>
    <scope>NUCLEOTIDE SEQUENCE [LARGE SCALE GENOMIC DNA]</scope>
    <source>
        <strain evidence="1 2">DSM 17473</strain>
    </source>
</reference>
<dbReference type="InterPro" id="IPR050535">
    <property type="entry name" value="DNA_Repair-Maintenance_Comp"/>
</dbReference>